<comment type="subcellular location">
    <subcellularLocation>
        <location evidence="2">Cytoplasm</location>
    </subcellularLocation>
</comment>
<keyword evidence="2" id="KW-0963">Cytoplasm</keyword>
<dbReference type="RefSeq" id="WP_068616854.1">
    <property type="nucleotide sequence ID" value="NZ_CP016268.1"/>
</dbReference>
<gene>
    <name evidence="2" type="primary">rsfS</name>
    <name evidence="3" type="ORF">BA177_12965</name>
</gene>
<dbReference type="STRING" id="1548547.BA177_12965"/>
<dbReference type="GO" id="GO:0005737">
    <property type="term" value="C:cytoplasm"/>
    <property type="evidence" value="ECO:0007669"/>
    <property type="project" value="UniProtKB-SubCell"/>
</dbReference>
<dbReference type="AlphaFoldDB" id="A0A193LHT1"/>
<dbReference type="Gene3D" id="3.30.460.10">
    <property type="entry name" value="Beta Polymerase, domain 2"/>
    <property type="match status" value="1"/>
</dbReference>
<evidence type="ECO:0000313" key="3">
    <source>
        <dbReference type="EMBL" id="ANO51988.1"/>
    </source>
</evidence>
<keyword evidence="2" id="KW-0810">Translation regulation</keyword>
<dbReference type="NCBIfam" id="TIGR00090">
    <property type="entry name" value="rsfS_iojap_ybeB"/>
    <property type="match status" value="1"/>
</dbReference>
<dbReference type="Proteomes" id="UP000092695">
    <property type="component" value="Chromosome"/>
</dbReference>
<reference evidence="3 4" key="1">
    <citation type="submission" date="2016-06" db="EMBL/GenBank/DDBJ databases">
        <title>Complete genome sequence of a deep-branching marine Gamma Proteobacterium Woeseia oceani type strain XK5.</title>
        <authorList>
            <person name="Mu D."/>
            <person name="Du Z."/>
        </authorList>
    </citation>
    <scope>NUCLEOTIDE SEQUENCE [LARGE SCALE GENOMIC DNA]</scope>
    <source>
        <strain evidence="3 4">XK5</strain>
    </source>
</reference>
<dbReference type="GO" id="GO:0017148">
    <property type="term" value="P:negative regulation of translation"/>
    <property type="evidence" value="ECO:0007669"/>
    <property type="project" value="UniProtKB-UniRule"/>
</dbReference>
<comment type="subunit">
    <text evidence="2">Interacts with ribosomal protein uL14 (rplN).</text>
</comment>
<protein>
    <recommendedName>
        <fullName evidence="2">Ribosomal silencing factor RsfS</fullName>
    </recommendedName>
</protein>
<keyword evidence="2" id="KW-0678">Repressor</keyword>
<name>A0A193LHT1_9GAMM</name>
<comment type="function">
    <text evidence="2">Functions as a ribosomal silencing factor. Interacts with ribosomal protein uL14 (rplN), blocking formation of intersubunit bridge B8. Prevents association of the 30S and 50S ribosomal subunits and the formation of functional ribosomes, thus repressing translation.</text>
</comment>
<sequence>MNSKELSKLVIAALEEVKAKDIVELDVRKMTSVTDYMIVASGTSNRHIKALADNVADRAREAGHRPMGVEGEEGSEWVLLDLNDILVHVMLPRVREFINIEKLWSLSPNSDSVAKDA</sequence>
<dbReference type="OrthoDB" id="9793681at2"/>
<dbReference type="PANTHER" id="PTHR21043">
    <property type="entry name" value="IOJAP SUPERFAMILY ORTHOLOG"/>
    <property type="match status" value="1"/>
</dbReference>
<dbReference type="KEGG" id="woc:BA177_12965"/>
<proteinExistence type="inferred from homology"/>
<dbReference type="GO" id="GO:0090071">
    <property type="term" value="P:negative regulation of ribosome biogenesis"/>
    <property type="evidence" value="ECO:0007669"/>
    <property type="project" value="UniProtKB-UniRule"/>
</dbReference>
<dbReference type="GO" id="GO:0043023">
    <property type="term" value="F:ribosomal large subunit binding"/>
    <property type="evidence" value="ECO:0007669"/>
    <property type="project" value="TreeGrafter"/>
</dbReference>
<dbReference type="InterPro" id="IPR043519">
    <property type="entry name" value="NT_sf"/>
</dbReference>
<dbReference type="GO" id="GO:0042256">
    <property type="term" value="P:cytosolic ribosome assembly"/>
    <property type="evidence" value="ECO:0007669"/>
    <property type="project" value="UniProtKB-UniRule"/>
</dbReference>
<evidence type="ECO:0000256" key="1">
    <source>
        <dbReference type="ARBA" id="ARBA00010574"/>
    </source>
</evidence>
<dbReference type="PANTHER" id="PTHR21043:SF0">
    <property type="entry name" value="MITOCHONDRIAL ASSEMBLY OF RIBOSOMAL LARGE SUBUNIT PROTEIN 1"/>
    <property type="match status" value="1"/>
</dbReference>
<accession>A0A193LHT1</accession>
<organism evidence="3 4">
    <name type="scientific">Woeseia oceani</name>
    <dbReference type="NCBI Taxonomy" id="1548547"/>
    <lineage>
        <taxon>Bacteria</taxon>
        <taxon>Pseudomonadati</taxon>
        <taxon>Pseudomonadota</taxon>
        <taxon>Gammaproteobacteria</taxon>
        <taxon>Woeseiales</taxon>
        <taxon>Woeseiaceae</taxon>
        <taxon>Woeseia</taxon>
    </lineage>
</organism>
<keyword evidence="4" id="KW-1185">Reference proteome</keyword>
<evidence type="ECO:0000313" key="4">
    <source>
        <dbReference type="Proteomes" id="UP000092695"/>
    </source>
</evidence>
<dbReference type="SUPFAM" id="SSF81301">
    <property type="entry name" value="Nucleotidyltransferase"/>
    <property type="match status" value="1"/>
</dbReference>
<dbReference type="InterPro" id="IPR004394">
    <property type="entry name" value="Iojap/RsfS/C7orf30"/>
</dbReference>
<dbReference type="Pfam" id="PF02410">
    <property type="entry name" value="RsfS"/>
    <property type="match status" value="1"/>
</dbReference>
<evidence type="ECO:0000256" key="2">
    <source>
        <dbReference type="HAMAP-Rule" id="MF_01477"/>
    </source>
</evidence>
<dbReference type="HAMAP" id="MF_01477">
    <property type="entry name" value="Iojap_RsfS"/>
    <property type="match status" value="1"/>
</dbReference>
<dbReference type="EMBL" id="CP016268">
    <property type="protein sequence ID" value="ANO51988.1"/>
    <property type="molecule type" value="Genomic_DNA"/>
</dbReference>
<comment type="similarity">
    <text evidence="1 2">Belongs to the Iojap/RsfS family.</text>
</comment>